<gene>
    <name evidence="1" type="ORF">BPOR_0104g00180</name>
</gene>
<sequence>MRWASRYCIDSPVDPNNIKDEKDPMVDEVTPLNRTEELKYGADGLLQIQIEKEFLSSVTSILGENRQGANDAHNRALPRISIYIQYHDRKAWRKHKP</sequence>
<proteinExistence type="predicted"/>
<evidence type="ECO:0000313" key="2">
    <source>
        <dbReference type="Proteomes" id="UP000297280"/>
    </source>
</evidence>
<dbReference type="Proteomes" id="UP000297280">
    <property type="component" value="Unassembled WGS sequence"/>
</dbReference>
<accession>A0A4Z1KYW3</accession>
<name>A0A4Z1KYW3_9HELO</name>
<evidence type="ECO:0000313" key="1">
    <source>
        <dbReference type="EMBL" id="TGO89553.1"/>
    </source>
</evidence>
<organism evidence="1 2">
    <name type="scientific">Botrytis porri</name>
    <dbReference type="NCBI Taxonomy" id="87229"/>
    <lineage>
        <taxon>Eukaryota</taxon>
        <taxon>Fungi</taxon>
        <taxon>Dikarya</taxon>
        <taxon>Ascomycota</taxon>
        <taxon>Pezizomycotina</taxon>
        <taxon>Leotiomycetes</taxon>
        <taxon>Helotiales</taxon>
        <taxon>Sclerotiniaceae</taxon>
        <taxon>Botrytis</taxon>
    </lineage>
</organism>
<dbReference type="EMBL" id="PQXO01000104">
    <property type="protein sequence ID" value="TGO89553.1"/>
    <property type="molecule type" value="Genomic_DNA"/>
</dbReference>
<keyword evidence="2" id="KW-1185">Reference proteome</keyword>
<reference evidence="1 2" key="1">
    <citation type="submission" date="2017-12" db="EMBL/GenBank/DDBJ databases">
        <title>Comparative genomics of Botrytis spp.</title>
        <authorList>
            <person name="Valero-Jimenez C.A."/>
            <person name="Tapia P."/>
            <person name="Veloso J."/>
            <person name="Silva-Moreno E."/>
            <person name="Staats M."/>
            <person name="Valdes J.H."/>
            <person name="Van Kan J.A.L."/>
        </authorList>
    </citation>
    <scope>NUCLEOTIDE SEQUENCE [LARGE SCALE GENOMIC DNA]</scope>
    <source>
        <strain evidence="1 2">MUCL3349</strain>
    </source>
</reference>
<dbReference type="AlphaFoldDB" id="A0A4Z1KYW3"/>
<protein>
    <submittedName>
        <fullName evidence="1">Uncharacterized protein</fullName>
    </submittedName>
</protein>
<comment type="caution">
    <text evidence="1">The sequence shown here is derived from an EMBL/GenBank/DDBJ whole genome shotgun (WGS) entry which is preliminary data.</text>
</comment>